<feature type="compositionally biased region" description="Polar residues" evidence="1">
    <location>
        <begin position="335"/>
        <end position="344"/>
    </location>
</feature>
<name>A0AAD6V7A9_9AGAR</name>
<feature type="compositionally biased region" description="Basic and acidic residues" evidence="1">
    <location>
        <begin position="149"/>
        <end position="170"/>
    </location>
</feature>
<evidence type="ECO:0000256" key="1">
    <source>
        <dbReference type="SAM" id="MobiDB-lite"/>
    </source>
</evidence>
<proteinExistence type="predicted"/>
<organism evidence="3 4">
    <name type="scientific">Mycena pura</name>
    <dbReference type="NCBI Taxonomy" id="153505"/>
    <lineage>
        <taxon>Eukaryota</taxon>
        <taxon>Fungi</taxon>
        <taxon>Dikarya</taxon>
        <taxon>Basidiomycota</taxon>
        <taxon>Agaricomycotina</taxon>
        <taxon>Agaricomycetes</taxon>
        <taxon>Agaricomycetidae</taxon>
        <taxon>Agaricales</taxon>
        <taxon>Marasmiineae</taxon>
        <taxon>Mycenaceae</taxon>
        <taxon>Mycena</taxon>
    </lineage>
</organism>
<protein>
    <submittedName>
        <fullName evidence="3">Uncharacterized protein</fullName>
    </submittedName>
</protein>
<keyword evidence="4" id="KW-1185">Reference proteome</keyword>
<evidence type="ECO:0000313" key="3">
    <source>
        <dbReference type="EMBL" id="KAJ7204981.1"/>
    </source>
</evidence>
<dbReference type="Proteomes" id="UP001219525">
    <property type="component" value="Unassembled WGS sequence"/>
</dbReference>
<feature type="region of interest" description="Disordered" evidence="1">
    <location>
        <begin position="214"/>
        <end position="418"/>
    </location>
</feature>
<sequence length="418" mass="44058">MFTILLLLATGGKGGETAAARPLSAGRVAPLSLARATAAAGTGADLDEVSCCVCVHLRRIRLAAARTATRLDDGELRTGRAAREAAPLDFDAATLGFEVRAGGASVALSLGTRALRRGVNTAAASATASASESTQPPSSSSSFSSDSSCAHEPRRDVLHRHEPKPAERALERPQVVRLRVHVRAGPVVVDVARRHPARRAQIVEDVLDALHGEVERTSRRARPARQERARRRRRRRARGSGERSGPCARCHKFAPPGVYAAWGVDPSNQPPRQVGPAVRPHPESRALDSRKQQSATKEKRKTKTMKREDRQISSSRRRSAANSRRGRPAKPSGAPSPSESTKAGSTAAAPLSADGQSCSVGDGGRTSVGTGGGGGERGLSRELGGPPVIGEKGVTESQMAHPNWVDSGPDFHPKSVTA</sequence>
<feature type="region of interest" description="Disordered" evidence="1">
    <location>
        <begin position="126"/>
        <end position="170"/>
    </location>
</feature>
<feature type="signal peptide" evidence="2">
    <location>
        <begin position="1"/>
        <end position="19"/>
    </location>
</feature>
<feature type="compositionally biased region" description="Gly residues" evidence="1">
    <location>
        <begin position="361"/>
        <end position="377"/>
    </location>
</feature>
<keyword evidence="2" id="KW-0732">Signal</keyword>
<feature type="compositionally biased region" description="Low complexity" evidence="1">
    <location>
        <begin position="126"/>
        <end position="148"/>
    </location>
</feature>
<evidence type="ECO:0000256" key="2">
    <source>
        <dbReference type="SAM" id="SignalP"/>
    </source>
</evidence>
<dbReference type="AlphaFoldDB" id="A0AAD6V7A9"/>
<feature type="compositionally biased region" description="Basic and acidic residues" evidence="1">
    <location>
        <begin position="409"/>
        <end position="418"/>
    </location>
</feature>
<feature type="compositionally biased region" description="Basic residues" evidence="1">
    <location>
        <begin position="219"/>
        <end position="238"/>
    </location>
</feature>
<gene>
    <name evidence="3" type="ORF">GGX14DRAFT_645535</name>
</gene>
<evidence type="ECO:0000313" key="4">
    <source>
        <dbReference type="Proteomes" id="UP001219525"/>
    </source>
</evidence>
<reference evidence="3" key="1">
    <citation type="submission" date="2023-03" db="EMBL/GenBank/DDBJ databases">
        <title>Massive genome expansion in bonnet fungi (Mycena s.s.) driven by repeated elements and novel gene families across ecological guilds.</title>
        <authorList>
            <consortium name="Lawrence Berkeley National Laboratory"/>
            <person name="Harder C.B."/>
            <person name="Miyauchi S."/>
            <person name="Viragh M."/>
            <person name="Kuo A."/>
            <person name="Thoen E."/>
            <person name="Andreopoulos B."/>
            <person name="Lu D."/>
            <person name="Skrede I."/>
            <person name="Drula E."/>
            <person name="Henrissat B."/>
            <person name="Morin E."/>
            <person name="Kohler A."/>
            <person name="Barry K."/>
            <person name="LaButti K."/>
            <person name="Morin E."/>
            <person name="Salamov A."/>
            <person name="Lipzen A."/>
            <person name="Mereny Z."/>
            <person name="Hegedus B."/>
            <person name="Baldrian P."/>
            <person name="Stursova M."/>
            <person name="Weitz H."/>
            <person name="Taylor A."/>
            <person name="Grigoriev I.V."/>
            <person name="Nagy L.G."/>
            <person name="Martin F."/>
            <person name="Kauserud H."/>
        </authorList>
    </citation>
    <scope>NUCLEOTIDE SEQUENCE</scope>
    <source>
        <strain evidence="3">9144</strain>
    </source>
</reference>
<feature type="compositionally biased region" description="Basic residues" evidence="1">
    <location>
        <begin position="315"/>
        <end position="328"/>
    </location>
</feature>
<accession>A0AAD6V7A9</accession>
<comment type="caution">
    <text evidence="3">The sequence shown here is derived from an EMBL/GenBank/DDBJ whole genome shotgun (WGS) entry which is preliminary data.</text>
</comment>
<feature type="chain" id="PRO_5042139496" evidence="2">
    <location>
        <begin position="20"/>
        <end position="418"/>
    </location>
</feature>
<dbReference type="EMBL" id="JARJCW010000045">
    <property type="protein sequence ID" value="KAJ7204981.1"/>
    <property type="molecule type" value="Genomic_DNA"/>
</dbReference>
<feature type="compositionally biased region" description="Basic and acidic residues" evidence="1">
    <location>
        <begin position="280"/>
        <end position="291"/>
    </location>
</feature>